<dbReference type="RefSeq" id="WP_308468356.1">
    <property type="nucleotide sequence ID" value="NZ_BMCT01000001.1"/>
</dbReference>
<protein>
    <submittedName>
        <fullName evidence="1">Uncharacterized protein</fullName>
    </submittedName>
</protein>
<evidence type="ECO:0000313" key="2">
    <source>
        <dbReference type="Proteomes" id="UP000606044"/>
    </source>
</evidence>
<accession>A0A917F4I8</accession>
<proteinExistence type="predicted"/>
<reference evidence="1" key="1">
    <citation type="journal article" date="2014" name="Int. J. Syst. Evol. Microbiol.">
        <title>Complete genome sequence of Corynebacterium casei LMG S-19264T (=DSM 44701T), isolated from a smear-ripened cheese.</title>
        <authorList>
            <consortium name="US DOE Joint Genome Institute (JGI-PGF)"/>
            <person name="Walter F."/>
            <person name="Albersmeier A."/>
            <person name="Kalinowski J."/>
            <person name="Ruckert C."/>
        </authorList>
    </citation>
    <scope>NUCLEOTIDE SEQUENCE</scope>
    <source>
        <strain evidence="1">CCM 7897</strain>
    </source>
</reference>
<name>A0A917F4I8_9HYPH</name>
<comment type="caution">
    <text evidence="1">The sequence shown here is derived from an EMBL/GenBank/DDBJ whole genome shotgun (WGS) entry which is preliminary data.</text>
</comment>
<evidence type="ECO:0000313" key="1">
    <source>
        <dbReference type="EMBL" id="GGF51883.1"/>
    </source>
</evidence>
<dbReference type="AlphaFoldDB" id="A0A917F4I8"/>
<dbReference type="Proteomes" id="UP000606044">
    <property type="component" value="Unassembled WGS sequence"/>
</dbReference>
<gene>
    <name evidence="1" type="ORF">GCM10007301_09150</name>
</gene>
<dbReference type="EMBL" id="BMCT01000001">
    <property type="protein sequence ID" value="GGF51883.1"/>
    <property type="molecule type" value="Genomic_DNA"/>
</dbReference>
<keyword evidence="2" id="KW-1185">Reference proteome</keyword>
<sequence length="116" mass="11766">MSETETTAQAPSAEVTNLGEVRAIAARDPGLKAVPEVILHMKFINNGSVVEAGETPASLTAQQWFNFLSLAVPTAYQALAGGRGVFRLTKVELSVLKAEAVAEGAAAAAAGAASAA</sequence>
<reference evidence="1" key="2">
    <citation type="submission" date="2020-09" db="EMBL/GenBank/DDBJ databases">
        <authorList>
            <person name="Sun Q."/>
            <person name="Sedlacek I."/>
        </authorList>
    </citation>
    <scope>NUCLEOTIDE SEQUENCE</scope>
    <source>
        <strain evidence="1">CCM 7897</strain>
    </source>
</reference>
<organism evidence="1 2">
    <name type="scientific">Azorhizobium oxalatiphilum</name>
    <dbReference type="NCBI Taxonomy" id="980631"/>
    <lineage>
        <taxon>Bacteria</taxon>
        <taxon>Pseudomonadati</taxon>
        <taxon>Pseudomonadota</taxon>
        <taxon>Alphaproteobacteria</taxon>
        <taxon>Hyphomicrobiales</taxon>
        <taxon>Xanthobacteraceae</taxon>
        <taxon>Azorhizobium</taxon>
    </lineage>
</organism>